<evidence type="ECO:0000313" key="7">
    <source>
        <dbReference type="Proteomes" id="UP000236919"/>
    </source>
</evidence>
<name>A0A2S4MCV7_9HYPH</name>
<dbReference type="InterPro" id="IPR003439">
    <property type="entry name" value="ABC_transporter-like_ATP-bd"/>
</dbReference>
<dbReference type="GO" id="GO:0015697">
    <property type="term" value="P:quaternary ammonium group transport"/>
    <property type="evidence" value="ECO:0007669"/>
    <property type="project" value="UniProtKB-ARBA"/>
</dbReference>
<gene>
    <name evidence="6" type="ORF">CYD53_105124</name>
</gene>
<dbReference type="InterPro" id="IPR013611">
    <property type="entry name" value="Transp-assoc_OB_typ2"/>
</dbReference>
<dbReference type="InterPro" id="IPR012340">
    <property type="entry name" value="NA-bd_OB-fold"/>
</dbReference>
<dbReference type="Gene3D" id="3.40.50.300">
    <property type="entry name" value="P-loop containing nucleotide triphosphate hydrolases"/>
    <property type="match status" value="1"/>
</dbReference>
<reference evidence="6 7" key="1">
    <citation type="submission" date="2018-01" db="EMBL/GenBank/DDBJ databases">
        <title>Genomic Encyclopedia of Type Strains, Phase III (KMG-III): the genomes of soil and plant-associated and newly described type strains.</title>
        <authorList>
            <person name="Whitman W."/>
        </authorList>
    </citation>
    <scope>NUCLEOTIDE SEQUENCE [LARGE SCALE GENOMIC DNA]</scope>
    <source>
        <strain evidence="6 7">1131</strain>
    </source>
</reference>
<evidence type="ECO:0000256" key="4">
    <source>
        <dbReference type="ARBA" id="ARBA00022840"/>
    </source>
</evidence>
<dbReference type="PROSITE" id="PS00211">
    <property type="entry name" value="ABC_TRANSPORTER_1"/>
    <property type="match status" value="1"/>
</dbReference>
<accession>A0A2S4MCV7</accession>
<evidence type="ECO:0000313" key="6">
    <source>
        <dbReference type="EMBL" id="POR52459.1"/>
    </source>
</evidence>
<keyword evidence="4 6" id="KW-0067">ATP-binding</keyword>
<dbReference type="GO" id="GO:0005524">
    <property type="term" value="F:ATP binding"/>
    <property type="evidence" value="ECO:0007669"/>
    <property type="project" value="UniProtKB-KW"/>
</dbReference>
<comment type="similarity">
    <text evidence="1">Belongs to the ABC transporter superfamily.</text>
</comment>
<dbReference type="PANTHER" id="PTHR42781:SF4">
    <property type="entry name" value="SPERMIDINE_PUTRESCINE IMPORT ATP-BINDING PROTEIN POTA"/>
    <property type="match status" value="1"/>
</dbReference>
<dbReference type="InterPro" id="IPR008995">
    <property type="entry name" value="Mo/tungstate-bd_C_term_dom"/>
</dbReference>
<keyword evidence="7" id="KW-1185">Reference proteome</keyword>
<proteinExistence type="inferred from homology"/>
<dbReference type="InterPro" id="IPR050093">
    <property type="entry name" value="ABC_SmlMolc_Importer"/>
</dbReference>
<dbReference type="PANTHER" id="PTHR42781">
    <property type="entry name" value="SPERMIDINE/PUTRESCINE IMPORT ATP-BINDING PROTEIN POTA"/>
    <property type="match status" value="1"/>
</dbReference>
<dbReference type="FunFam" id="3.40.50.300:FF:000425">
    <property type="entry name" value="Probable ABC transporter, ATP-binding subunit"/>
    <property type="match status" value="1"/>
</dbReference>
<dbReference type="SUPFAM" id="SSF50331">
    <property type="entry name" value="MOP-like"/>
    <property type="match status" value="1"/>
</dbReference>
<dbReference type="Gene3D" id="2.40.50.100">
    <property type="match status" value="1"/>
</dbReference>
<keyword evidence="2" id="KW-0813">Transport</keyword>
<organism evidence="6 7">
    <name type="scientific">Bosea psychrotolerans</name>
    <dbReference type="NCBI Taxonomy" id="1871628"/>
    <lineage>
        <taxon>Bacteria</taxon>
        <taxon>Pseudomonadati</taxon>
        <taxon>Pseudomonadota</taxon>
        <taxon>Alphaproteobacteria</taxon>
        <taxon>Hyphomicrobiales</taxon>
        <taxon>Boseaceae</taxon>
        <taxon>Bosea</taxon>
    </lineage>
</organism>
<keyword evidence="3" id="KW-0547">Nucleotide-binding</keyword>
<dbReference type="GO" id="GO:0022857">
    <property type="term" value="F:transmembrane transporter activity"/>
    <property type="evidence" value="ECO:0007669"/>
    <property type="project" value="InterPro"/>
</dbReference>
<dbReference type="Proteomes" id="UP000236919">
    <property type="component" value="Unassembled WGS sequence"/>
</dbReference>
<dbReference type="RefSeq" id="WP_103718084.1">
    <property type="nucleotide sequence ID" value="NZ_PQFZ01000005.1"/>
</dbReference>
<dbReference type="EMBL" id="PQFZ01000005">
    <property type="protein sequence ID" value="POR52459.1"/>
    <property type="molecule type" value="Genomic_DNA"/>
</dbReference>
<dbReference type="GO" id="GO:0016887">
    <property type="term" value="F:ATP hydrolysis activity"/>
    <property type="evidence" value="ECO:0007669"/>
    <property type="project" value="InterPro"/>
</dbReference>
<dbReference type="PROSITE" id="PS50893">
    <property type="entry name" value="ABC_TRANSPORTER_2"/>
    <property type="match status" value="1"/>
</dbReference>
<evidence type="ECO:0000256" key="2">
    <source>
        <dbReference type="ARBA" id="ARBA00022448"/>
    </source>
</evidence>
<evidence type="ECO:0000256" key="1">
    <source>
        <dbReference type="ARBA" id="ARBA00005417"/>
    </source>
</evidence>
<dbReference type="GO" id="GO:0043190">
    <property type="term" value="C:ATP-binding cassette (ABC) transporter complex"/>
    <property type="evidence" value="ECO:0007669"/>
    <property type="project" value="InterPro"/>
</dbReference>
<comment type="caution">
    <text evidence="6">The sequence shown here is derived from an EMBL/GenBank/DDBJ whole genome shotgun (WGS) entry which is preliminary data.</text>
</comment>
<evidence type="ECO:0000259" key="5">
    <source>
        <dbReference type="PROSITE" id="PS50893"/>
    </source>
</evidence>
<feature type="domain" description="ABC transporter" evidence="5">
    <location>
        <begin position="3"/>
        <end position="233"/>
    </location>
</feature>
<dbReference type="SMART" id="SM00382">
    <property type="entry name" value="AAA"/>
    <property type="match status" value="1"/>
</dbReference>
<dbReference type="AlphaFoldDB" id="A0A2S4MCV7"/>
<dbReference type="OrthoDB" id="9802264at2"/>
<dbReference type="InterPro" id="IPR017871">
    <property type="entry name" value="ABC_transporter-like_CS"/>
</dbReference>
<dbReference type="InterPro" id="IPR003593">
    <property type="entry name" value="AAA+_ATPase"/>
</dbReference>
<evidence type="ECO:0000256" key="3">
    <source>
        <dbReference type="ARBA" id="ARBA00022741"/>
    </source>
</evidence>
<sequence length="353" mass="37400">MQIELRQLRKTYGPAIAVAEISATIPQGKMLALLGPSGCGKTTTLRMVAGFIAPSSGSIHVGARDITTLPAHKRDTGLVFQSYALFPHLSAAENIAFGLRRRGVARAEREQRVTAMLDKLKLSGLAERLPRQLSGGQQQRVAVARALVINPSILLLDEPFSNLDAKLREGTGLELSRLQRELGLTSIFVTHDQSEAMSIADTIAVMKDGVLQQIGSASEIYEQPANRFVAEFIGRANFLPGRILSGDGRSHEVALDAGITVPAIASGHPGGSSRVEVLIRPEAITLTETGRSGSLTATVEAISYHGATVYVHARLADGTLVTCATTPESSRIAAQGDAIGLLPAGTRLVSFPI</sequence>
<dbReference type="Pfam" id="PF08402">
    <property type="entry name" value="TOBE_2"/>
    <property type="match status" value="1"/>
</dbReference>
<dbReference type="InterPro" id="IPR027417">
    <property type="entry name" value="P-loop_NTPase"/>
</dbReference>
<dbReference type="Gene3D" id="2.40.50.140">
    <property type="entry name" value="Nucleic acid-binding proteins"/>
    <property type="match status" value="1"/>
</dbReference>
<dbReference type="SUPFAM" id="SSF52540">
    <property type="entry name" value="P-loop containing nucleoside triphosphate hydrolases"/>
    <property type="match status" value="1"/>
</dbReference>
<dbReference type="Pfam" id="PF00005">
    <property type="entry name" value="ABC_tran"/>
    <property type="match status" value="1"/>
</dbReference>
<protein>
    <submittedName>
        <fullName evidence="6">Putative spermidine/putrescine transport system ATP-binding protein</fullName>
    </submittedName>
</protein>